<dbReference type="Pfam" id="PF02537">
    <property type="entry name" value="CRCB"/>
    <property type="match status" value="2"/>
</dbReference>
<evidence type="ECO:0000313" key="11">
    <source>
        <dbReference type="EMBL" id="KAK1598853.1"/>
    </source>
</evidence>
<gene>
    <name evidence="11" type="ORF">LY79DRAFT_536244</name>
</gene>
<name>A0AAD8QA58_9PEZI</name>
<feature type="transmembrane region" description="Helical" evidence="10">
    <location>
        <begin position="237"/>
        <end position="258"/>
    </location>
</feature>
<comment type="function">
    <text evidence="1">Fluoride channel required for the rapid expulsion of cytoplasmic fluoride.</text>
</comment>
<dbReference type="Proteomes" id="UP001230504">
    <property type="component" value="Unassembled WGS sequence"/>
</dbReference>
<dbReference type="PANTHER" id="PTHR28259">
    <property type="entry name" value="FLUORIDE EXPORT PROTEIN 1-RELATED"/>
    <property type="match status" value="1"/>
</dbReference>
<dbReference type="EMBL" id="JAHLJV010000003">
    <property type="protein sequence ID" value="KAK1598853.1"/>
    <property type="molecule type" value="Genomic_DNA"/>
</dbReference>
<feature type="transmembrane region" description="Helical" evidence="10">
    <location>
        <begin position="283"/>
        <end position="309"/>
    </location>
</feature>
<organism evidence="11 12">
    <name type="scientific">Colletotrichum navitas</name>
    <dbReference type="NCBI Taxonomy" id="681940"/>
    <lineage>
        <taxon>Eukaryota</taxon>
        <taxon>Fungi</taxon>
        <taxon>Dikarya</taxon>
        <taxon>Ascomycota</taxon>
        <taxon>Pezizomycotina</taxon>
        <taxon>Sordariomycetes</taxon>
        <taxon>Hypocreomycetidae</taxon>
        <taxon>Glomerellales</taxon>
        <taxon>Glomerellaceae</taxon>
        <taxon>Colletotrichum</taxon>
        <taxon>Colletotrichum graminicola species complex</taxon>
    </lineage>
</organism>
<evidence type="ECO:0000256" key="1">
    <source>
        <dbReference type="ARBA" id="ARBA00002598"/>
    </source>
</evidence>
<dbReference type="PANTHER" id="PTHR28259:SF1">
    <property type="entry name" value="FLUORIDE EXPORT PROTEIN 1-RELATED"/>
    <property type="match status" value="1"/>
</dbReference>
<evidence type="ECO:0000313" key="12">
    <source>
        <dbReference type="Proteomes" id="UP001230504"/>
    </source>
</evidence>
<evidence type="ECO:0000256" key="7">
    <source>
        <dbReference type="ARBA" id="ARBA00035120"/>
    </source>
</evidence>
<feature type="transmembrane region" description="Helical" evidence="10">
    <location>
        <begin position="185"/>
        <end position="204"/>
    </location>
</feature>
<reference evidence="11" key="1">
    <citation type="submission" date="2021-06" db="EMBL/GenBank/DDBJ databases">
        <title>Comparative genomics, transcriptomics and evolutionary studies reveal genomic signatures of adaptation to plant cell wall in hemibiotrophic fungi.</title>
        <authorList>
            <consortium name="DOE Joint Genome Institute"/>
            <person name="Baroncelli R."/>
            <person name="Diaz J.F."/>
            <person name="Benocci T."/>
            <person name="Peng M."/>
            <person name="Battaglia E."/>
            <person name="Haridas S."/>
            <person name="Andreopoulos W."/>
            <person name="Labutti K."/>
            <person name="Pangilinan J."/>
            <person name="Floch G.L."/>
            <person name="Makela M.R."/>
            <person name="Henrissat B."/>
            <person name="Grigoriev I.V."/>
            <person name="Crouch J.A."/>
            <person name="De Vries R.P."/>
            <person name="Sukno S.A."/>
            <person name="Thon M.R."/>
        </authorList>
    </citation>
    <scope>NUCLEOTIDE SEQUENCE</scope>
    <source>
        <strain evidence="11">CBS 125086</strain>
    </source>
</reference>
<keyword evidence="4 10" id="KW-0812">Transmembrane</keyword>
<dbReference type="InterPro" id="IPR003691">
    <property type="entry name" value="FluC"/>
</dbReference>
<dbReference type="GO" id="GO:1903425">
    <property type="term" value="F:fluoride transmembrane transporter activity"/>
    <property type="evidence" value="ECO:0007669"/>
    <property type="project" value="TreeGrafter"/>
</dbReference>
<feature type="transmembrane region" description="Helical" evidence="10">
    <location>
        <begin position="354"/>
        <end position="375"/>
    </location>
</feature>
<evidence type="ECO:0000256" key="9">
    <source>
        <dbReference type="SAM" id="MobiDB-lite"/>
    </source>
</evidence>
<comment type="catalytic activity">
    <reaction evidence="8">
        <text>fluoride(in) = fluoride(out)</text>
        <dbReference type="Rhea" id="RHEA:76159"/>
        <dbReference type="ChEBI" id="CHEBI:17051"/>
    </reaction>
    <physiologicalReaction direction="left-to-right" evidence="8">
        <dbReference type="Rhea" id="RHEA:76160"/>
    </physiologicalReaction>
</comment>
<proteinExistence type="inferred from homology"/>
<feature type="region of interest" description="Disordered" evidence="9">
    <location>
        <begin position="13"/>
        <end position="33"/>
    </location>
</feature>
<keyword evidence="12" id="KW-1185">Reference proteome</keyword>
<evidence type="ECO:0000256" key="6">
    <source>
        <dbReference type="ARBA" id="ARBA00023136"/>
    </source>
</evidence>
<sequence length="485" mass="51191">MHNGDLRGHEFVAYTGEDDDRSNDAPPVVDYKRRGTFGMPSALKARDMSIDAQHAGSITHDAPEGRETVVEGTVADPARHIYMSSISNSNSISPGNSLTATAHSPEETTRTGGGRDRGPLDDVELQDPRHDKPDGTAGAPSRRASLLSTLAIELYTVSYLIFFAVLGTLARLGLQALTTYPGAPVSFGVLWANVGGSLVMGFLAEDHLLFRPQWAPDAVFIDPSAAAKAHLAVKKTIPLYIGLATGFCGSFTSFSSFVRDVFLAVTNDLPSAGAAPRNGGYSFMAAIAVVLTTVSLCLSALVVGGHLAAALEPNSSSAAYPPRRKILDRGVVFLGWGTWIGAVVLAVVPPRDAWRGQAVFSLAFAPAGCLARFYVSRWLNPRAPAFPLGTFAVNIAGVAVLGICWDLGHAGVGGVLGCQLLQGVEDGFCGCLTTVSTWVTELTALRRRHAYVYGASSVVVGFALLVVVMGSMRWSEGFGPLKCTH</sequence>
<evidence type="ECO:0000256" key="8">
    <source>
        <dbReference type="ARBA" id="ARBA00035585"/>
    </source>
</evidence>
<evidence type="ECO:0000256" key="2">
    <source>
        <dbReference type="ARBA" id="ARBA00004651"/>
    </source>
</evidence>
<keyword evidence="3" id="KW-1003">Cell membrane</keyword>
<keyword evidence="5 10" id="KW-1133">Transmembrane helix</keyword>
<feature type="transmembrane region" description="Helical" evidence="10">
    <location>
        <begin position="450"/>
        <end position="472"/>
    </location>
</feature>
<comment type="caution">
    <text evidence="11">The sequence shown here is derived from an EMBL/GenBank/DDBJ whole genome shotgun (WGS) entry which is preliminary data.</text>
</comment>
<dbReference type="AlphaFoldDB" id="A0AAD8QA58"/>
<feature type="region of interest" description="Disordered" evidence="9">
    <location>
        <begin position="86"/>
        <end position="141"/>
    </location>
</feature>
<comment type="similarity">
    <text evidence="7">Belongs to the fluoride channel Fluc/FEX (TC 1.A.43) family.</text>
</comment>
<dbReference type="GO" id="GO:0005886">
    <property type="term" value="C:plasma membrane"/>
    <property type="evidence" value="ECO:0007669"/>
    <property type="project" value="UniProtKB-SubCell"/>
</dbReference>
<feature type="transmembrane region" description="Helical" evidence="10">
    <location>
        <begin position="330"/>
        <end position="348"/>
    </location>
</feature>
<protein>
    <submittedName>
        <fullName evidence="11">CrcB-like protein</fullName>
    </submittedName>
</protein>
<evidence type="ECO:0000256" key="4">
    <source>
        <dbReference type="ARBA" id="ARBA00022692"/>
    </source>
</evidence>
<evidence type="ECO:0000256" key="5">
    <source>
        <dbReference type="ARBA" id="ARBA00022989"/>
    </source>
</evidence>
<feature type="transmembrane region" description="Helical" evidence="10">
    <location>
        <begin position="152"/>
        <end position="173"/>
    </location>
</feature>
<evidence type="ECO:0000256" key="10">
    <source>
        <dbReference type="SAM" id="Phobius"/>
    </source>
</evidence>
<feature type="compositionally biased region" description="Basic and acidic residues" evidence="9">
    <location>
        <begin position="104"/>
        <end position="134"/>
    </location>
</feature>
<dbReference type="GeneID" id="85440821"/>
<accession>A0AAD8QA58</accession>
<comment type="subcellular location">
    <subcellularLocation>
        <location evidence="2">Cell membrane</location>
        <topology evidence="2">Multi-pass membrane protein</topology>
    </subcellularLocation>
</comment>
<keyword evidence="6 10" id="KW-0472">Membrane</keyword>
<evidence type="ECO:0000256" key="3">
    <source>
        <dbReference type="ARBA" id="ARBA00022475"/>
    </source>
</evidence>
<dbReference type="RefSeq" id="XP_060419515.1">
    <property type="nucleotide sequence ID" value="XM_060556581.1"/>
</dbReference>